<evidence type="ECO:0000256" key="5">
    <source>
        <dbReference type="ARBA" id="ARBA00022989"/>
    </source>
</evidence>
<dbReference type="PANTHER" id="PTHR48022">
    <property type="entry name" value="PLASTIDIC GLUCOSE TRANSPORTER 4"/>
    <property type="match status" value="1"/>
</dbReference>
<protein>
    <submittedName>
        <fullName evidence="13">General substrate transporter</fullName>
    </submittedName>
</protein>
<feature type="transmembrane region" description="Helical" evidence="10">
    <location>
        <begin position="293"/>
        <end position="313"/>
    </location>
</feature>
<feature type="transmembrane region" description="Helical" evidence="10">
    <location>
        <begin position="320"/>
        <end position="342"/>
    </location>
</feature>
<feature type="chain" id="PRO_5016306878" evidence="11">
    <location>
        <begin position="26"/>
        <end position="507"/>
    </location>
</feature>
<keyword evidence="14" id="KW-1185">Reference proteome</keyword>
<feature type="transmembrane region" description="Helical" evidence="10">
    <location>
        <begin position="348"/>
        <end position="375"/>
    </location>
</feature>
<feature type="region of interest" description="Disordered" evidence="9">
    <location>
        <begin position="475"/>
        <end position="507"/>
    </location>
</feature>
<name>A0A316YP35_9BASI</name>
<evidence type="ECO:0000256" key="11">
    <source>
        <dbReference type="SAM" id="SignalP"/>
    </source>
</evidence>
<dbReference type="GO" id="GO:0016020">
    <property type="term" value="C:membrane"/>
    <property type="evidence" value="ECO:0007669"/>
    <property type="project" value="UniProtKB-SubCell"/>
</dbReference>
<organism evidence="13 14">
    <name type="scientific">Acaromyces ingoldii</name>
    <dbReference type="NCBI Taxonomy" id="215250"/>
    <lineage>
        <taxon>Eukaryota</taxon>
        <taxon>Fungi</taxon>
        <taxon>Dikarya</taxon>
        <taxon>Basidiomycota</taxon>
        <taxon>Ustilaginomycotina</taxon>
        <taxon>Exobasidiomycetes</taxon>
        <taxon>Exobasidiales</taxon>
        <taxon>Cryptobasidiaceae</taxon>
        <taxon>Acaromyces</taxon>
    </lineage>
</organism>
<evidence type="ECO:0000313" key="13">
    <source>
        <dbReference type="EMBL" id="PWN91039.1"/>
    </source>
</evidence>
<dbReference type="PROSITE" id="PS50850">
    <property type="entry name" value="MFS"/>
    <property type="match status" value="1"/>
</dbReference>
<dbReference type="InParanoid" id="A0A316YP35"/>
<evidence type="ECO:0000256" key="2">
    <source>
        <dbReference type="ARBA" id="ARBA00010992"/>
    </source>
</evidence>
<feature type="signal peptide" evidence="11">
    <location>
        <begin position="1"/>
        <end position="25"/>
    </location>
</feature>
<comment type="catalytic activity">
    <reaction evidence="7">
        <text>myo-inositol(out) + H(+)(out) = myo-inositol(in) + H(+)(in)</text>
        <dbReference type="Rhea" id="RHEA:60364"/>
        <dbReference type="ChEBI" id="CHEBI:15378"/>
        <dbReference type="ChEBI" id="CHEBI:17268"/>
    </reaction>
</comment>
<evidence type="ECO:0000256" key="9">
    <source>
        <dbReference type="SAM" id="MobiDB-lite"/>
    </source>
</evidence>
<feature type="domain" description="Major facilitator superfamily (MFS) profile" evidence="12">
    <location>
        <begin position="11"/>
        <end position="440"/>
    </location>
</feature>
<reference evidence="13 14" key="1">
    <citation type="journal article" date="2018" name="Mol. Biol. Evol.">
        <title>Broad Genomic Sampling Reveals a Smut Pathogenic Ancestry of the Fungal Clade Ustilaginomycotina.</title>
        <authorList>
            <person name="Kijpornyongpan T."/>
            <person name="Mondo S.J."/>
            <person name="Barry K."/>
            <person name="Sandor L."/>
            <person name="Lee J."/>
            <person name="Lipzen A."/>
            <person name="Pangilinan J."/>
            <person name="LaButti K."/>
            <person name="Hainaut M."/>
            <person name="Henrissat B."/>
            <person name="Grigoriev I.V."/>
            <person name="Spatafora J.W."/>
            <person name="Aime M.C."/>
        </authorList>
    </citation>
    <scope>NUCLEOTIDE SEQUENCE [LARGE SCALE GENOMIC DNA]</scope>
    <source>
        <strain evidence="13 14">MCA 4198</strain>
    </source>
</reference>
<keyword evidence="5 10" id="KW-1133">Transmembrane helix</keyword>
<dbReference type="InterPro" id="IPR020846">
    <property type="entry name" value="MFS_dom"/>
</dbReference>
<dbReference type="GeneID" id="37045038"/>
<dbReference type="RefSeq" id="XP_025378237.1">
    <property type="nucleotide sequence ID" value="XM_025523122.1"/>
</dbReference>
<feature type="transmembrane region" description="Helical" evidence="10">
    <location>
        <begin position="387"/>
        <end position="409"/>
    </location>
</feature>
<evidence type="ECO:0000256" key="3">
    <source>
        <dbReference type="ARBA" id="ARBA00022448"/>
    </source>
</evidence>
<keyword evidence="6 10" id="KW-0472">Membrane</keyword>
<dbReference type="Gene3D" id="1.20.1250.20">
    <property type="entry name" value="MFS general substrate transporter like domains"/>
    <property type="match status" value="1"/>
</dbReference>
<dbReference type="Proteomes" id="UP000245768">
    <property type="component" value="Unassembled WGS sequence"/>
</dbReference>
<dbReference type="InterPro" id="IPR003663">
    <property type="entry name" value="Sugar/inositol_transpt"/>
</dbReference>
<dbReference type="STRING" id="215250.A0A316YP35"/>
<dbReference type="InterPro" id="IPR005828">
    <property type="entry name" value="MFS_sugar_transport-like"/>
</dbReference>
<evidence type="ECO:0000313" key="14">
    <source>
        <dbReference type="Proteomes" id="UP000245768"/>
    </source>
</evidence>
<dbReference type="AlphaFoldDB" id="A0A316YP35"/>
<dbReference type="GO" id="GO:0005351">
    <property type="term" value="F:carbohydrate:proton symporter activity"/>
    <property type="evidence" value="ECO:0007669"/>
    <property type="project" value="TreeGrafter"/>
</dbReference>
<feature type="transmembrane region" description="Helical" evidence="10">
    <location>
        <begin position="54"/>
        <end position="73"/>
    </location>
</feature>
<dbReference type="PRINTS" id="PR00171">
    <property type="entry name" value="SUGRTRNSPORT"/>
</dbReference>
<proteinExistence type="inferred from homology"/>
<evidence type="ECO:0000256" key="8">
    <source>
        <dbReference type="RuleBase" id="RU003346"/>
    </source>
</evidence>
<evidence type="ECO:0000256" key="10">
    <source>
        <dbReference type="SAM" id="Phobius"/>
    </source>
</evidence>
<dbReference type="Pfam" id="PF00083">
    <property type="entry name" value="Sugar_tr"/>
    <property type="match status" value="1"/>
</dbReference>
<dbReference type="InterPro" id="IPR050360">
    <property type="entry name" value="MFS_Sugar_Transporters"/>
</dbReference>
<dbReference type="NCBIfam" id="TIGR00879">
    <property type="entry name" value="SP"/>
    <property type="match status" value="1"/>
</dbReference>
<dbReference type="EMBL" id="KZ819636">
    <property type="protein sequence ID" value="PWN91039.1"/>
    <property type="molecule type" value="Genomic_DNA"/>
</dbReference>
<comment type="subcellular location">
    <subcellularLocation>
        <location evidence="1">Membrane</location>
        <topology evidence="1">Multi-pass membrane protein</topology>
    </subcellularLocation>
</comment>
<accession>A0A316YP35</accession>
<sequence length="507" mass="54114">MRHGLGTRPLNALVALPSFFVLGYSQSSLGGLVKFDDFKLHFPQCTDPTIQGITVSSYTLGAALGAFATFYLGNRLGRRRSAMLGATVAIVGLVLQASSFALAQLILGRVLVGLGVGIQSATVPVWQSELSIVSSKRGALVIFDGICLALGIASAAWVNLGFSFIGGRSALAWRLPSALPLVPMLVSLAASALVLESPRWLLSVHREERAREGIATLLNARSGATQVDEYARAEPSLWKLVRPDDGCPPRLRTRAALAVVTQAFQQLSGGGLISYYSGTLFSQLGFDATETRVLSATALTFKLVCTLIPFLLIERLGRRRLLIVSGAGMASVLVVLVITSAYSSARGAVYVSTACIYLFNLFLPIGFLGVNYLYCAEIAPQTYRAPISALSTGVHWCGNFIVAMVTPVGFASLSWGYYIIFTVIASAIVPTVYFFFPETSGLSLEEIDDFFAELRREHTPPSRVMGADDACDVELVGSSGGGDDVDAKVRSSSSSSSERVYASFPKV</sequence>
<keyword evidence="4 10" id="KW-0812">Transmembrane</keyword>
<dbReference type="OrthoDB" id="2544694at2759"/>
<evidence type="ECO:0000256" key="1">
    <source>
        <dbReference type="ARBA" id="ARBA00004141"/>
    </source>
</evidence>
<dbReference type="PANTHER" id="PTHR48022:SF45">
    <property type="entry name" value="MAJOR FACILITATOR SUPERFAMILY (MFS) PROFILE DOMAIN-CONTAINING PROTEIN-RELATED"/>
    <property type="match status" value="1"/>
</dbReference>
<comment type="similarity">
    <text evidence="2 8">Belongs to the major facilitator superfamily. Sugar transporter (TC 2.A.1.1) family.</text>
</comment>
<evidence type="ECO:0000256" key="6">
    <source>
        <dbReference type="ARBA" id="ARBA00023136"/>
    </source>
</evidence>
<keyword evidence="3 8" id="KW-0813">Transport</keyword>
<evidence type="ECO:0000256" key="7">
    <source>
        <dbReference type="ARBA" id="ARBA00049119"/>
    </source>
</evidence>
<feature type="transmembrane region" description="Helical" evidence="10">
    <location>
        <begin position="82"/>
        <end position="100"/>
    </location>
</feature>
<dbReference type="InterPro" id="IPR036259">
    <property type="entry name" value="MFS_trans_sf"/>
</dbReference>
<evidence type="ECO:0000259" key="12">
    <source>
        <dbReference type="PROSITE" id="PS50850"/>
    </source>
</evidence>
<feature type="transmembrane region" description="Helical" evidence="10">
    <location>
        <begin position="138"/>
        <end position="158"/>
    </location>
</feature>
<keyword evidence="11" id="KW-0732">Signal</keyword>
<dbReference type="SUPFAM" id="SSF103473">
    <property type="entry name" value="MFS general substrate transporter"/>
    <property type="match status" value="1"/>
</dbReference>
<feature type="transmembrane region" description="Helical" evidence="10">
    <location>
        <begin position="415"/>
        <end position="436"/>
    </location>
</feature>
<feature type="transmembrane region" description="Helical" evidence="10">
    <location>
        <begin position="178"/>
        <end position="195"/>
    </location>
</feature>
<evidence type="ECO:0000256" key="4">
    <source>
        <dbReference type="ARBA" id="ARBA00022692"/>
    </source>
</evidence>
<gene>
    <name evidence="13" type="ORF">FA10DRAFT_272248</name>
</gene>